<reference evidence="4 6" key="1">
    <citation type="journal article" date="2022" name="bioRxiv">
        <title>Prophages regulate Shewanella fidelis 3313 motility and biofilm formation: implications for gut colonization dynamics in Ciona robusta.</title>
        <authorList>
            <person name="Natarajan O."/>
            <person name="Gibboney S.L."/>
            <person name="Young M.N."/>
            <person name="Lim S.J."/>
            <person name="Pluta N."/>
            <person name="Atkinson C.G."/>
            <person name="Leigh B.A."/>
            <person name="Liberti A."/>
            <person name="Kees E.D."/>
            <person name="Breitbart M."/>
            <person name="Gralnick J.A."/>
            <person name="Dishaw L.J."/>
        </authorList>
    </citation>
    <scope>NUCLEOTIDE SEQUENCE [LARGE SCALE GENOMIC DNA]</scope>
    <source>
        <strain evidence="4 6">JG4066</strain>
    </source>
</reference>
<feature type="chain" id="PRO_5043320028" evidence="1">
    <location>
        <begin position="20"/>
        <end position="191"/>
    </location>
</feature>
<evidence type="ECO:0000313" key="6">
    <source>
        <dbReference type="Proteomes" id="UP001271263"/>
    </source>
</evidence>
<evidence type="ECO:0000259" key="2">
    <source>
        <dbReference type="SMART" id="SM00867"/>
    </source>
</evidence>
<feature type="signal peptide" evidence="1">
    <location>
        <begin position="1"/>
        <end position="19"/>
    </location>
</feature>
<dbReference type="Gene3D" id="2.40.128.110">
    <property type="entry name" value="Lipid/polyisoprenoid-binding, YceI-like"/>
    <property type="match status" value="1"/>
</dbReference>
<evidence type="ECO:0000313" key="3">
    <source>
        <dbReference type="EMBL" id="MDR8524138.1"/>
    </source>
</evidence>
<keyword evidence="6" id="KW-1185">Reference proteome</keyword>
<dbReference type="SUPFAM" id="SSF101874">
    <property type="entry name" value="YceI-like"/>
    <property type="match status" value="1"/>
</dbReference>
<keyword evidence="1" id="KW-0732">Signal</keyword>
<dbReference type="EMBL" id="JAPMLE010000001">
    <property type="protein sequence ID" value="MDR8524138.1"/>
    <property type="molecule type" value="Genomic_DNA"/>
</dbReference>
<dbReference type="EMBL" id="JAPMLD010000002">
    <property type="protein sequence ID" value="MDW4823427.1"/>
    <property type="molecule type" value="Genomic_DNA"/>
</dbReference>
<dbReference type="RefSeq" id="WP_310654869.1">
    <property type="nucleotide sequence ID" value="NZ_JAPMLA010000001.1"/>
</dbReference>
<name>A0AAW8NLN2_9GAMM</name>
<organism evidence="3 5">
    <name type="scientific">Shewanella fidelis</name>
    <dbReference type="NCBI Taxonomy" id="173509"/>
    <lineage>
        <taxon>Bacteria</taxon>
        <taxon>Pseudomonadati</taxon>
        <taxon>Pseudomonadota</taxon>
        <taxon>Gammaproteobacteria</taxon>
        <taxon>Alteromonadales</taxon>
        <taxon>Shewanellaceae</taxon>
        <taxon>Shewanella</taxon>
    </lineage>
</organism>
<accession>A0AAW8NLN2</accession>
<sequence>MKGIITGLLLLPLSLMASAQPWKVDSDSSNVSFISIKKGDIAEVHHFKSMAGTFDDKGQFSFSVALASVATNIEIRDERMTSLLFEVDKYPKLTLTASVDPNLVKDLAVGSVKVATIDAQVDLHGEKQQMAFTVSIAKLSDTHLLIASVAPVIVNANSFGLTAGVEKLREIAGLSAISKAVPVTFSLNLTK</sequence>
<dbReference type="InterPro" id="IPR027016">
    <property type="entry name" value="UCP029811"/>
</dbReference>
<dbReference type="PANTHER" id="PTHR34406">
    <property type="entry name" value="PROTEIN YCEI"/>
    <property type="match status" value="1"/>
</dbReference>
<dbReference type="PIRSF" id="PIRSF029811">
    <property type="entry name" value="UCP029811"/>
    <property type="match status" value="1"/>
</dbReference>
<dbReference type="SMART" id="SM00867">
    <property type="entry name" value="YceI"/>
    <property type="match status" value="1"/>
</dbReference>
<dbReference type="Pfam" id="PF04264">
    <property type="entry name" value="YceI"/>
    <property type="match status" value="1"/>
</dbReference>
<dbReference type="Proteomes" id="UP001271263">
    <property type="component" value="Unassembled WGS sequence"/>
</dbReference>
<evidence type="ECO:0000313" key="5">
    <source>
        <dbReference type="Proteomes" id="UP001259340"/>
    </source>
</evidence>
<protein>
    <submittedName>
        <fullName evidence="3">YceI family protein</fullName>
    </submittedName>
</protein>
<dbReference type="InterPro" id="IPR036761">
    <property type="entry name" value="TTHA0802/YceI-like_sf"/>
</dbReference>
<comment type="caution">
    <text evidence="3">The sequence shown here is derived from an EMBL/GenBank/DDBJ whole genome shotgun (WGS) entry which is preliminary data.</text>
</comment>
<dbReference type="InterPro" id="IPR007372">
    <property type="entry name" value="Lipid/polyisoprenoid-bd_YceI"/>
</dbReference>
<gene>
    <name evidence="3" type="ORF">OS133_10755</name>
    <name evidence="4" type="ORF">OS134_04960</name>
</gene>
<dbReference type="AlphaFoldDB" id="A0AAW8NLN2"/>
<reference evidence="3" key="2">
    <citation type="submission" date="2022-11" db="EMBL/GenBank/DDBJ databases">
        <title>Prophages regulate Shewanella fidelis motility and biofilm formation: implications for gut colonization dynamics in Ciona robusta.</title>
        <authorList>
            <person name="Natarajan O."/>
            <person name="Gibboney S.L."/>
            <person name="Young M.N."/>
            <person name="Lim S.J."/>
            <person name="Pluta N."/>
            <person name="Atkinson C.G.F."/>
            <person name="Leigh B.A."/>
            <person name="Liberti A."/>
            <person name="Kees E."/>
            <person name="Breitbart M."/>
            <person name="Gralnick J."/>
            <person name="Dishaw L.J."/>
        </authorList>
    </citation>
    <scope>NUCLEOTIDE SEQUENCE</scope>
    <source>
        <strain evidence="3">3313</strain>
    </source>
</reference>
<feature type="domain" description="Lipid/polyisoprenoid-binding YceI-like" evidence="2">
    <location>
        <begin position="21"/>
        <end position="190"/>
    </location>
</feature>
<proteinExistence type="predicted"/>
<evidence type="ECO:0000256" key="1">
    <source>
        <dbReference type="SAM" id="SignalP"/>
    </source>
</evidence>
<evidence type="ECO:0000313" key="4">
    <source>
        <dbReference type="EMBL" id="MDW4823427.1"/>
    </source>
</evidence>
<dbReference type="Proteomes" id="UP001259340">
    <property type="component" value="Unassembled WGS sequence"/>
</dbReference>
<dbReference type="PANTHER" id="PTHR34406:SF1">
    <property type="entry name" value="PROTEIN YCEI"/>
    <property type="match status" value="1"/>
</dbReference>